<reference evidence="1" key="1">
    <citation type="submission" date="2023-07" db="EMBL/GenBank/DDBJ databases">
        <authorList>
            <consortium name="CYATHOMIX"/>
        </authorList>
    </citation>
    <scope>NUCLEOTIDE SEQUENCE</scope>
    <source>
        <strain evidence="1">N/A</strain>
    </source>
</reference>
<protein>
    <submittedName>
        <fullName evidence="1">Uncharacterized protein</fullName>
    </submittedName>
</protein>
<dbReference type="Proteomes" id="UP001176961">
    <property type="component" value="Unassembled WGS sequence"/>
</dbReference>
<sequence>MPADYYLRTTESSDCYKFTFHGKKRGCEVYKCAHCCKEKWHNQIDLIDDEFQEDPCKLPHKCIPKSYSKNHMDRSMYENFQKIRNDPDYFYSSLDLNPT</sequence>
<organism evidence="1 2">
    <name type="scientific">Cylicocyclus nassatus</name>
    <name type="common">Nematode worm</name>
    <dbReference type="NCBI Taxonomy" id="53992"/>
    <lineage>
        <taxon>Eukaryota</taxon>
        <taxon>Metazoa</taxon>
        <taxon>Ecdysozoa</taxon>
        <taxon>Nematoda</taxon>
        <taxon>Chromadorea</taxon>
        <taxon>Rhabditida</taxon>
        <taxon>Rhabditina</taxon>
        <taxon>Rhabditomorpha</taxon>
        <taxon>Strongyloidea</taxon>
        <taxon>Strongylidae</taxon>
        <taxon>Cylicocyclus</taxon>
    </lineage>
</organism>
<accession>A0AA36GUV0</accession>
<name>A0AA36GUV0_CYLNA</name>
<gene>
    <name evidence="1" type="ORF">CYNAS_LOCUS10763</name>
</gene>
<evidence type="ECO:0000313" key="1">
    <source>
        <dbReference type="EMBL" id="CAJ0598780.1"/>
    </source>
</evidence>
<evidence type="ECO:0000313" key="2">
    <source>
        <dbReference type="Proteomes" id="UP001176961"/>
    </source>
</evidence>
<proteinExistence type="predicted"/>
<dbReference type="EMBL" id="CATQJL010000223">
    <property type="protein sequence ID" value="CAJ0598780.1"/>
    <property type="molecule type" value="Genomic_DNA"/>
</dbReference>
<keyword evidence="2" id="KW-1185">Reference proteome</keyword>
<comment type="caution">
    <text evidence="1">The sequence shown here is derived from an EMBL/GenBank/DDBJ whole genome shotgun (WGS) entry which is preliminary data.</text>
</comment>
<dbReference type="AlphaFoldDB" id="A0AA36GUV0"/>